<dbReference type="Proteomes" id="UP000282311">
    <property type="component" value="Unassembled WGS sequence"/>
</dbReference>
<dbReference type="InterPro" id="IPR011009">
    <property type="entry name" value="Kinase-like_dom_sf"/>
</dbReference>
<comment type="caution">
    <text evidence="1">The sequence shown here is derived from an EMBL/GenBank/DDBJ whole genome shotgun (WGS) entry which is preliminary data.</text>
</comment>
<evidence type="ECO:0000313" key="1">
    <source>
        <dbReference type="EMBL" id="RKN85304.1"/>
    </source>
</evidence>
<reference evidence="1 2" key="1">
    <citation type="journal article" date="2007" name="Int. J. Syst. Evol. Microbiol.">
        <title>Paenibacillus ginsengarvi sp. nov., isolated from soil from ginseng cultivation.</title>
        <authorList>
            <person name="Yoon M.H."/>
            <person name="Ten L.N."/>
            <person name="Im W.T."/>
        </authorList>
    </citation>
    <scope>NUCLEOTIDE SEQUENCE [LARGE SCALE GENOMIC DNA]</scope>
    <source>
        <strain evidence="1 2">KCTC 13059</strain>
    </source>
</reference>
<proteinExistence type="predicted"/>
<dbReference type="EMBL" id="RBAH01000005">
    <property type="protein sequence ID" value="RKN85304.1"/>
    <property type="molecule type" value="Genomic_DNA"/>
</dbReference>
<sequence length="215" mass="24493">MEDYRSISVTSELVNGRKVLKVSNPTRYVMIGIGAQGAVFRLSSNRCVKIYEEPHSAMWETKALQAAAGSPYFPALYESGRNFVVMEYLPGPTLQEYLAEHPGLPDSFAEQLVGIVKEMRRLKFTRVDTRTGHIIVTEGDKLKVIDHSGAFRTTRRAPFMLLKSLKRDGCLMKFLRYVIEHDPKLYAKWRRKRSEGVDLRGVPELPPPEKLHEAT</sequence>
<keyword evidence="1" id="KW-0418">Kinase</keyword>
<name>A0A3B0CL97_9BACL</name>
<dbReference type="OrthoDB" id="820708at2"/>
<evidence type="ECO:0000313" key="2">
    <source>
        <dbReference type="Proteomes" id="UP000282311"/>
    </source>
</evidence>
<accession>A0A3B0CL97</accession>
<organism evidence="1 2">
    <name type="scientific">Paenibacillus ginsengarvi</name>
    <dbReference type="NCBI Taxonomy" id="400777"/>
    <lineage>
        <taxon>Bacteria</taxon>
        <taxon>Bacillati</taxon>
        <taxon>Bacillota</taxon>
        <taxon>Bacilli</taxon>
        <taxon>Bacillales</taxon>
        <taxon>Paenibacillaceae</taxon>
        <taxon>Paenibacillus</taxon>
    </lineage>
</organism>
<dbReference type="RefSeq" id="WP_120746956.1">
    <property type="nucleotide sequence ID" value="NZ_RBAH01000005.1"/>
</dbReference>
<protein>
    <submittedName>
        <fullName evidence="1">Serine/threonine protein kinase</fullName>
    </submittedName>
</protein>
<keyword evidence="2" id="KW-1185">Reference proteome</keyword>
<gene>
    <name evidence="1" type="ORF">D7M11_09470</name>
</gene>
<dbReference type="AlphaFoldDB" id="A0A3B0CL97"/>
<dbReference type="GO" id="GO:0004674">
    <property type="term" value="F:protein serine/threonine kinase activity"/>
    <property type="evidence" value="ECO:0007669"/>
    <property type="project" value="UniProtKB-KW"/>
</dbReference>
<keyword evidence="1" id="KW-0808">Transferase</keyword>
<keyword evidence="1" id="KW-0723">Serine/threonine-protein kinase</keyword>
<dbReference type="SUPFAM" id="SSF56112">
    <property type="entry name" value="Protein kinase-like (PK-like)"/>
    <property type="match status" value="1"/>
</dbReference>